<dbReference type="InterPro" id="IPR051013">
    <property type="entry name" value="MBL_superfamily_lactonases"/>
</dbReference>
<protein>
    <recommendedName>
        <fullName evidence="7">Metallo-beta-lactamase domain-containing protein</fullName>
    </recommendedName>
</protein>
<evidence type="ECO:0000256" key="1">
    <source>
        <dbReference type="ARBA" id="ARBA00007749"/>
    </source>
</evidence>
<dbReference type="InterPro" id="IPR036866">
    <property type="entry name" value="RibonucZ/Hydroxyglut_hydro"/>
</dbReference>
<gene>
    <name evidence="5" type="ORF">K469DRAFT_740550</name>
</gene>
<evidence type="ECO:0000256" key="4">
    <source>
        <dbReference type="ARBA" id="ARBA00022833"/>
    </source>
</evidence>
<dbReference type="SUPFAM" id="SSF56281">
    <property type="entry name" value="Metallo-hydrolase/oxidoreductase"/>
    <property type="match status" value="1"/>
</dbReference>
<sequence length="313" mass="35220">MNTVRLRAIDAKTERAYVNLNLMSVTFLAENERLGKKVLFGCGARKDFENFSPVVKARLNLNDHHDAPEKYPSSAENVVGPEFENNFMPGYPTDQKPFSSTPTLHQSYRDIREIFFDKLFKIGNFRAHDYFGDGSFYLLNTPSHAIGHMCGLDRTTPMTFVFLGDNICHFEGSFRPSPTIPLPGPIPASHLDSYFPIPCPCSISSVAHPAGPKSEESKTSPFFEVTLFAQSTYLDRVEAAKSIKKLQRFDENTNVFVCIDHDSTLLKKQEKAQWGWLNELPRDGKPGPLMLVTGVWKNGGLVRNFTELTASIY</sequence>
<evidence type="ECO:0000313" key="5">
    <source>
        <dbReference type="EMBL" id="KAF2182047.1"/>
    </source>
</evidence>
<keyword evidence="2" id="KW-0479">Metal-binding</keyword>
<reference evidence="5" key="1">
    <citation type="journal article" date="2020" name="Stud. Mycol.">
        <title>101 Dothideomycetes genomes: a test case for predicting lifestyles and emergence of pathogens.</title>
        <authorList>
            <person name="Haridas S."/>
            <person name="Albert R."/>
            <person name="Binder M."/>
            <person name="Bloem J."/>
            <person name="Labutti K."/>
            <person name="Salamov A."/>
            <person name="Andreopoulos B."/>
            <person name="Baker S."/>
            <person name="Barry K."/>
            <person name="Bills G."/>
            <person name="Bluhm B."/>
            <person name="Cannon C."/>
            <person name="Castanera R."/>
            <person name="Culley D."/>
            <person name="Daum C."/>
            <person name="Ezra D."/>
            <person name="Gonzalez J."/>
            <person name="Henrissat B."/>
            <person name="Kuo A."/>
            <person name="Liang C."/>
            <person name="Lipzen A."/>
            <person name="Lutzoni F."/>
            <person name="Magnuson J."/>
            <person name="Mondo S."/>
            <person name="Nolan M."/>
            <person name="Ohm R."/>
            <person name="Pangilinan J."/>
            <person name="Park H.-J."/>
            <person name="Ramirez L."/>
            <person name="Alfaro M."/>
            <person name="Sun H."/>
            <person name="Tritt A."/>
            <person name="Yoshinaga Y."/>
            <person name="Zwiers L.-H."/>
            <person name="Turgeon B."/>
            <person name="Goodwin S."/>
            <person name="Spatafora J."/>
            <person name="Crous P."/>
            <person name="Grigoriev I."/>
        </authorList>
    </citation>
    <scope>NUCLEOTIDE SEQUENCE</scope>
    <source>
        <strain evidence="5">CBS 207.26</strain>
    </source>
</reference>
<evidence type="ECO:0000256" key="3">
    <source>
        <dbReference type="ARBA" id="ARBA00022801"/>
    </source>
</evidence>
<dbReference type="PANTHER" id="PTHR42978">
    <property type="entry name" value="QUORUM-QUENCHING LACTONASE YTNP-RELATED-RELATED"/>
    <property type="match status" value="1"/>
</dbReference>
<dbReference type="GO" id="GO:0046872">
    <property type="term" value="F:metal ion binding"/>
    <property type="evidence" value="ECO:0007669"/>
    <property type="project" value="UniProtKB-KW"/>
</dbReference>
<organism evidence="5 6">
    <name type="scientific">Zopfia rhizophila CBS 207.26</name>
    <dbReference type="NCBI Taxonomy" id="1314779"/>
    <lineage>
        <taxon>Eukaryota</taxon>
        <taxon>Fungi</taxon>
        <taxon>Dikarya</taxon>
        <taxon>Ascomycota</taxon>
        <taxon>Pezizomycotina</taxon>
        <taxon>Dothideomycetes</taxon>
        <taxon>Dothideomycetes incertae sedis</taxon>
        <taxon>Zopfiaceae</taxon>
        <taxon>Zopfia</taxon>
    </lineage>
</organism>
<proteinExistence type="inferred from homology"/>
<dbReference type="EMBL" id="ML994650">
    <property type="protein sequence ID" value="KAF2182047.1"/>
    <property type="molecule type" value="Genomic_DNA"/>
</dbReference>
<evidence type="ECO:0000256" key="2">
    <source>
        <dbReference type="ARBA" id="ARBA00022723"/>
    </source>
</evidence>
<name>A0A6A6DQZ4_9PEZI</name>
<keyword evidence="3" id="KW-0378">Hydrolase</keyword>
<dbReference type="AlphaFoldDB" id="A0A6A6DQZ4"/>
<dbReference type="PANTHER" id="PTHR42978:SF5">
    <property type="entry name" value="METALLO-BETA-LACTAMASE DOMAIN-CONTAINING PROTEIN"/>
    <property type="match status" value="1"/>
</dbReference>
<evidence type="ECO:0008006" key="7">
    <source>
        <dbReference type="Google" id="ProtNLM"/>
    </source>
</evidence>
<dbReference type="Proteomes" id="UP000800200">
    <property type="component" value="Unassembled WGS sequence"/>
</dbReference>
<keyword evidence="4" id="KW-0862">Zinc</keyword>
<comment type="similarity">
    <text evidence="1">Belongs to the metallo-beta-lactamase superfamily.</text>
</comment>
<accession>A0A6A6DQZ4</accession>
<dbReference type="OrthoDB" id="10250730at2759"/>
<evidence type="ECO:0000313" key="6">
    <source>
        <dbReference type="Proteomes" id="UP000800200"/>
    </source>
</evidence>
<dbReference type="GO" id="GO:0016787">
    <property type="term" value="F:hydrolase activity"/>
    <property type="evidence" value="ECO:0007669"/>
    <property type="project" value="UniProtKB-KW"/>
</dbReference>
<keyword evidence="6" id="KW-1185">Reference proteome</keyword>